<organism evidence="1 2">
    <name type="scientific">Thalictrum thalictroides</name>
    <name type="common">Rue-anemone</name>
    <name type="synonym">Anemone thalictroides</name>
    <dbReference type="NCBI Taxonomy" id="46969"/>
    <lineage>
        <taxon>Eukaryota</taxon>
        <taxon>Viridiplantae</taxon>
        <taxon>Streptophyta</taxon>
        <taxon>Embryophyta</taxon>
        <taxon>Tracheophyta</taxon>
        <taxon>Spermatophyta</taxon>
        <taxon>Magnoliopsida</taxon>
        <taxon>Ranunculales</taxon>
        <taxon>Ranunculaceae</taxon>
        <taxon>Thalictroideae</taxon>
        <taxon>Thalictrum</taxon>
    </lineage>
</organism>
<evidence type="ECO:0000313" key="2">
    <source>
        <dbReference type="Proteomes" id="UP000554482"/>
    </source>
</evidence>
<protein>
    <submittedName>
        <fullName evidence="1">Uncharacterized protein</fullName>
    </submittedName>
</protein>
<dbReference type="Proteomes" id="UP000554482">
    <property type="component" value="Unassembled WGS sequence"/>
</dbReference>
<name>A0A7J6XCX5_THATH</name>
<sequence length="110" mass="12488">MCVHDGLNSKFSLPSGSVHLRRKLITGLLPAASSLLSIHQLSLSSKFYQSKYMYVLPSATVLSFESESRKNIRTCGHDLPSKFYLCSLIVCVCRSKYKMPCVYENITYIW</sequence>
<dbReference type="AlphaFoldDB" id="A0A7J6XCX5"/>
<accession>A0A7J6XCX5</accession>
<proteinExistence type="predicted"/>
<gene>
    <name evidence="1" type="ORF">FRX31_002817</name>
</gene>
<comment type="caution">
    <text evidence="1">The sequence shown here is derived from an EMBL/GenBank/DDBJ whole genome shotgun (WGS) entry which is preliminary data.</text>
</comment>
<feature type="non-terminal residue" evidence="1">
    <location>
        <position position="1"/>
    </location>
</feature>
<reference evidence="1 2" key="1">
    <citation type="submission" date="2020-06" db="EMBL/GenBank/DDBJ databases">
        <title>Transcriptomic and genomic resources for Thalictrum thalictroides and T. hernandezii: Facilitating candidate gene discovery in an emerging model plant lineage.</title>
        <authorList>
            <person name="Arias T."/>
            <person name="Riano-Pachon D.M."/>
            <person name="Di Stilio V.S."/>
        </authorList>
    </citation>
    <scope>NUCLEOTIDE SEQUENCE [LARGE SCALE GENOMIC DNA]</scope>
    <source>
        <strain evidence="2">cv. WT478/WT964</strain>
        <tissue evidence="1">Leaves</tissue>
    </source>
</reference>
<keyword evidence="2" id="KW-1185">Reference proteome</keyword>
<dbReference type="EMBL" id="JABWDY010001223">
    <property type="protein sequence ID" value="KAF5207594.1"/>
    <property type="molecule type" value="Genomic_DNA"/>
</dbReference>
<evidence type="ECO:0000313" key="1">
    <source>
        <dbReference type="EMBL" id="KAF5207594.1"/>
    </source>
</evidence>